<sequence>MSYDNELNDPTLCSRETVAILTGLGVANLSNFIKRGICLEDLQHVTDEDLSVLDPGESFNKNTFKQMQESLQKRFANKQLKIESGDWEKILNNEYKQLCVITIFLKFVLSVLKKQENQYFDCEKNLTTSDALMIATNSILNEVTELDKTIDEIMERTQVTFIEDKKPNKSGKKKRKMIAAVSSAAILLLIIKLIY</sequence>
<gene>
    <name evidence="2" type="ORF">TKK_002038</name>
</gene>
<evidence type="ECO:0000313" key="2">
    <source>
        <dbReference type="EMBL" id="KAL3405676.1"/>
    </source>
</evidence>
<reference evidence="2 3" key="1">
    <citation type="journal article" date="2024" name="bioRxiv">
        <title>A reference genome for Trichogramma kaykai: A tiny desert-dwelling parasitoid wasp with competing sex-ratio distorters.</title>
        <authorList>
            <person name="Culotta J."/>
            <person name="Lindsey A.R."/>
        </authorList>
    </citation>
    <scope>NUCLEOTIDE SEQUENCE [LARGE SCALE GENOMIC DNA]</scope>
    <source>
        <strain evidence="2 3">KSX58</strain>
    </source>
</reference>
<name>A0ABD2XKD3_9HYME</name>
<evidence type="ECO:0000313" key="3">
    <source>
        <dbReference type="Proteomes" id="UP001627154"/>
    </source>
</evidence>
<proteinExistence type="predicted"/>
<keyword evidence="1" id="KW-0812">Transmembrane</keyword>
<protein>
    <recommendedName>
        <fullName evidence="4">SAM domain-containing protein</fullName>
    </recommendedName>
</protein>
<organism evidence="2 3">
    <name type="scientific">Trichogramma kaykai</name>
    <dbReference type="NCBI Taxonomy" id="54128"/>
    <lineage>
        <taxon>Eukaryota</taxon>
        <taxon>Metazoa</taxon>
        <taxon>Ecdysozoa</taxon>
        <taxon>Arthropoda</taxon>
        <taxon>Hexapoda</taxon>
        <taxon>Insecta</taxon>
        <taxon>Pterygota</taxon>
        <taxon>Neoptera</taxon>
        <taxon>Endopterygota</taxon>
        <taxon>Hymenoptera</taxon>
        <taxon>Apocrita</taxon>
        <taxon>Proctotrupomorpha</taxon>
        <taxon>Chalcidoidea</taxon>
        <taxon>Trichogrammatidae</taxon>
        <taxon>Trichogramma</taxon>
    </lineage>
</organism>
<dbReference type="EMBL" id="JBJJXI010000020">
    <property type="protein sequence ID" value="KAL3405676.1"/>
    <property type="molecule type" value="Genomic_DNA"/>
</dbReference>
<feature type="transmembrane region" description="Helical" evidence="1">
    <location>
        <begin position="177"/>
        <end position="194"/>
    </location>
</feature>
<keyword evidence="1" id="KW-0472">Membrane</keyword>
<accession>A0ABD2XKD3</accession>
<keyword evidence="1" id="KW-1133">Transmembrane helix</keyword>
<keyword evidence="3" id="KW-1185">Reference proteome</keyword>
<comment type="caution">
    <text evidence="2">The sequence shown here is derived from an EMBL/GenBank/DDBJ whole genome shotgun (WGS) entry which is preliminary data.</text>
</comment>
<evidence type="ECO:0008006" key="4">
    <source>
        <dbReference type="Google" id="ProtNLM"/>
    </source>
</evidence>
<dbReference type="Proteomes" id="UP001627154">
    <property type="component" value="Unassembled WGS sequence"/>
</dbReference>
<dbReference type="AlphaFoldDB" id="A0ABD2XKD3"/>
<evidence type="ECO:0000256" key="1">
    <source>
        <dbReference type="SAM" id="Phobius"/>
    </source>
</evidence>